<dbReference type="Proteomes" id="UP000183567">
    <property type="component" value="Unassembled WGS sequence"/>
</dbReference>
<protein>
    <submittedName>
        <fullName evidence="2">Uncharacterized protein</fullName>
    </submittedName>
</protein>
<evidence type="ECO:0000313" key="2">
    <source>
        <dbReference type="EMBL" id="OJA09818.1"/>
    </source>
</evidence>
<evidence type="ECO:0000256" key="1">
    <source>
        <dbReference type="SAM" id="MobiDB-lite"/>
    </source>
</evidence>
<comment type="caution">
    <text evidence="2">The sequence shown here is derived from an EMBL/GenBank/DDBJ whole genome shotgun (WGS) entry which is preliminary data.</text>
</comment>
<feature type="region of interest" description="Disordered" evidence="1">
    <location>
        <begin position="67"/>
        <end position="89"/>
    </location>
</feature>
<organism evidence="2 3">
    <name type="scientific">Rhizopogon vesiculosus</name>
    <dbReference type="NCBI Taxonomy" id="180088"/>
    <lineage>
        <taxon>Eukaryota</taxon>
        <taxon>Fungi</taxon>
        <taxon>Dikarya</taxon>
        <taxon>Basidiomycota</taxon>
        <taxon>Agaricomycotina</taxon>
        <taxon>Agaricomycetes</taxon>
        <taxon>Agaricomycetidae</taxon>
        <taxon>Boletales</taxon>
        <taxon>Suillineae</taxon>
        <taxon>Rhizopogonaceae</taxon>
        <taxon>Rhizopogon</taxon>
    </lineage>
</organism>
<feature type="compositionally biased region" description="Basic and acidic residues" evidence="1">
    <location>
        <begin position="78"/>
        <end position="89"/>
    </location>
</feature>
<accession>A0A1J8QK68</accession>
<dbReference type="OrthoDB" id="2687671at2759"/>
<dbReference type="EMBL" id="LVVM01005781">
    <property type="protein sequence ID" value="OJA09818.1"/>
    <property type="molecule type" value="Genomic_DNA"/>
</dbReference>
<gene>
    <name evidence="2" type="ORF">AZE42_12548</name>
</gene>
<sequence length="89" mass="10059">MAILMILGIASEEDGRRPYALFFCLSWFQKKEKKPDSTPRVYDVDLMNAEQEEDPLDVPEYIAIASQSQPEAGPSRLQESKEHAEAQSS</sequence>
<reference evidence="2 3" key="1">
    <citation type="submission" date="2016-03" db="EMBL/GenBank/DDBJ databases">
        <title>Comparative genomics of the ectomycorrhizal sister species Rhizopogon vinicolor and Rhizopogon vesiculosus (Basidiomycota: Boletales) reveals a divergence of the mating type B locus.</title>
        <authorList>
            <person name="Mujic A.B."/>
            <person name="Kuo A."/>
            <person name="Tritt A."/>
            <person name="Lipzen A."/>
            <person name="Chen C."/>
            <person name="Johnson J."/>
            <person name="Sharma A."/>
            <person name="Barry K."/>
            <person name="Grigoriev I.V."/>
            <person name="Spatafora J.W."/>
        </authorList>
    </citation>
    <scope>NUCLEOTIDE SEQUENCE [LARGE SCALE GENOMIC DNA]</scope>
    <source>
        <strain evidence="2 3">AM-OR11-056</strain>
    </source>
</reference>
<evidence type="ECO:0000313" key="3">
    <source>
        <dbReference type="Proteomes" id="UP000183567"/>
    </source>
</evidence>
<keyword evidence="3" id="KW-1185">Reference proteome</keyword>
<name>A0A1J8QK68_9AGAM</name>
<dbReference type="AlphaFoldDB" id="A0A1J8QK68"/>
<proteinExistence type="predicted"/>